<evidence type="ECO:0000313" key="3">
    <source>
        <dbReference type="EMBL" id="MFJ3047950.1"/>
    </source>
</evidence>
<protein>
    <submittedName>
        <fullName evidence="3">Filamentous hemagglutinin family protein</fullName>
    </submittedName>
</protein>
<evidence type="ECO:0000256" key="1">
    <source>
        <dbReference type="SAM" id="MobiDB-lite"/>
    </source>
</evidence>
<dbReference type="Pfam" id="PF12545">
    <property type="entry name" value="DUF3739"/>
    <property type="match status" value="1"/>
</dbReference>
<keyword evidence="4" id="KW-1185">Reference proteome</keyword>
<dbReference type="InterPro" id="IPR021026">
    <property type="entry name" value="Filamn_hemagglutn_DUF3739"/>
</dbReference>
<dbReference type="Proteomes" id="UP001617427">
    <property type="component" value="Unassembled WGS sequence"/>
</dbReference>
<dbReference type="EMBL" id="JBIUZV010000013">
    <property type="protein sequence ID" value="MFJ3047950.1"/>
    <property type="molecule type" value="Genomic_DNA"/>
</dbReference>
<name>A0ABW8F3S4_9BURK</name>
<feature type="compositionally biased region" description="Basic and acidic residues" evidence="1">
    <location>
        <begin position="3412"/>
        <end position="3428"/>
    </location>
</feature>
<dbReference type="RefSeq" id="WP_402702740.1">
    <property type="nucleotide sequence ID" value="NZ_JBIUZV010000013.1"/>
</dbReference>
<organism evidence="3 4">
    <name type="scientific">Herbaspirillum chlorophenolicum</name>
    <dbReference type="NCBI Taxonomy" id="211589"/>
    <lineage>
        <taxon>Bacteria</taxon>
        <taxon>Pseudomonadati</taxon>
        <taxon>Pseudomonadota</taxon>
        <taxon>Betaproteobacteria</taxon>
        <taxon>Burkholderiales</taxon>
        <taxon>Oxalobacteraceae</taxon>
        <taxon>Herbaspirillum</taxon>
    </lineage>
</organism>
<feature type="domain" description="DUF3739" evidence="2">
    <location>
        <begin position="3219"/>
        <end position="3328"/>
    </location>
</feature>
<sequence>MITQAGSNVNLSGGTINVATGYINQTWLTGSNGQLYNASQAPANLSYTGVYQGFEDLHARWGKTATAYYSNPLIGPQRLLQNGYTVGRDAGRLTVSAPTAVLEGAIVASVYNGPQQNQARVAGATDGYKLGQGTAALPGALMIGQYGAYGLSGGFNTDVLFGNVAGITQGLSLNDVLPAGRSGTTWLDAAWLNAQGLGGLSVAGAGTIAVNSSLQLANGGALNFVAPQIDIHAGITVRSGSIAMGNLLHGVLGVGQAEQWWSLTDGNGKAGINIATGSVLDLRGVWTNIAQNPSAPAGLPYINGGTLSLDTTGSITVATGSLLDVSAGASIMASGQAKGGAGGNVSLLTNDYGHRGYSVDYAITDRSAPLVFDGSVRAFGFNGSGTLKILAPQTIFFSNDPSRSGTISGPVLALNPALLQSGFTGYDITGMAGMQIDQGTSLVAAVPVYRFTDRSYAAASGSNPADVAALWQPPAYLDNPAKGQLTQRIGADLTLATGGDFHLQRNASITVDPGHAINIYANGQATVDGRMTAHSGNITINSLQDLNSTPLASGGYGDFSLTRSIWIGGEGVLDVSAQAATVTNPAGHRYGTVAAGGTIILGGGGADGYATDAFIIVRPGALLDASGTTAMLDVQNGNGSKQVQVASSGGAIVLHSNSGIYLDGDLRAAAGGAGASGGSLSLDLVSRYYGVGAPVAGATGSIGTIPAQLQALRNITLTQQREASGLNASLAPGQGDAALLFGQAAISVEQIQAGGFDALSLRASDLLRFKGDINLSLGRSLALAGVYTAAEGSSHSNVTLSAPYVRLDGYTAGSAPYGVYYPGLSTERGTSIRTSNSNLTVKADLIDVNGDLRFGMHAHQGSGSLDFSTPAPSTDDSTHTSGPDIVDALGFGNVSLQSAGDIRLGNTSVFVGGNLNLKAAQIYPISGVNAILSAGLVLTSNMYGGIGQAAFLPDAAITIRGNDDNGGAAPAMPASVFGSVALVAPTIDQGGVLRAPLGLISFNKGTNTTVTVPPETSKVIFRSGSLTSASAQGLILPFGGTADGVTYTGIDGTLVDLGATHINRNGSDYVTTGISVNAGSIVGESGAVLDLSGGGVLAGAGFVSGRGGSVDMLKTALVNGNPFNGGISSGKNQVYAILPGYASQYAPLIASNGAGNPDIGRQITIGEGVPGLAAGTYTLLPSSYAMLPGAFRVELSAGNSAAVPATTVLPNGSYLAGGMLGIANTGILDALPTQVILTSGQMLRRYASYNETSYDTFARTQATQFGGVRPRLPEDGKILELGFTGNATDKLSFAGTARFDGAGDGIGGSLMVSAASGALDITAPGATPVAGHTSIASADLNKFQAPTLFLGGYYGYYLDTASGTGSRIYFNGFGTTNVLDGATIRAGEVFLIGNNVNVSGGAIIDTRGMGSSGLDSRLGYVFGNVYSEKATTNGPAVLAVSNGWLNFLPVVGNSSINVQSGASLLTEGSVVLAAPGGLTMGDVNFGARYLTVAQDQINAGDAVKLAAAQAAGVLPAGWNLSQDVLDKLLRPSSTAGAPVLEQLTLTAGGAINLFGDLSLDATGRSAGHDLRLVVNTPAIYGAGAATDSVSIKADRFIWNGIRTGNGTASSPYGSKAPAAIIAGGAGTGSGQLTINAREILFGYDIDSRPTDGVTLDRVALGFSALNLNAEKISSNTSSTLSLGQTRDASGALQGGDLHLNAPVLTVEKGTNFSYAAGGAVIATAGAGAGVAGDSAGQQDLGGSLSLRGNTIYLDTTVALPSGKLTLDAVQNVTLGAGSRIDLAGRGIAFYDLMQYSAGGDLIISSDHGNVVQAAGSLIDVSARNNNAGSVSVSAIDAAQGVISLGGSINGMSAGGEGGRLSVQAQSVGDFSAFNQMLNQSGFFGARSFAIKRGDLVVGDEVRAHDISISADGGSLTVNGKIDASGKNVGIIRLAARDALTLNAGAVLDAHGTQLQTDSYGAPIEAGNTAQVALSSSQGDIIVRPGATIDLRDADAAMRGKLSFNAQRMGSDGAGDIAIDAAGNVNILGAGNIGVNGFRTYTLAAGGTVDQAYLDALDADSRVFINAAWNNTALQNRLAGLKAYGGAFHLRPGVEIASSGDLSTSGDLDLSGYRYGPNANPAVRGSGEAGVMTLRAGGKLSINGSISDGFAPPPGSPDNVLIATVFSNATLTSNYMVPTGGLKLESGARLPTSGTLNFDVTLSGAMVLSNTHPLPVDVTVNQNVPLLGGATLASNITNPDGSILVVNGVQMRAGTTIPASWTNQQRLVKAGSIIKAGMNMAFAATGQFVLRARPVLWPAGSSLAFFSAPTTSAVMNLPAGAILPTGTFVVTATAASGERKDIWAIAPMLAPGSQSWSMRLVGGADLSGADSRALQSLSALTAAGSGDVVLNDPFDINVYGSGNKGAGISVIRTGTGDLEILAGRDYQQKSLYGVYTAGTSIAATGSAANAAYNLGRALLPDGTVLGAANAAYEATLGTERMYYAEHGGNFSLSAQGDIVGAPASYTAFGTQKPYGVVGDWLWRQGGAGIGQATAWGINFGSYVADYYPSTYFAPYGGLAAFVGLGALGGGNVTIQAGGDIGNAGRGIIVAIGGSGRVMPDGSLAQTGGGNMSVIAGGNVGTGGNQFVNVRGDINVSAGSFGTLSATSFGYSADKLLDPRPANTLTPYAMTALPGGSFAPGDGVVNINVRGDLAIGDVTDPGRVGLRTETDAGNGSVAGRGASWFSLWTDRTAVNLFAAGGNASPLATGSILPAILRATAASGSLYLTPSYDGRTMMMPSSSGELQLLAQGGIIGNPFALAAIGPLATSSSTLATPFKPGWVLRQSSGQGTWNTLASNYWGDPNNLTDSSGSWSVYDYAYDNNQFQSLGNGGTPFVFGANTISDNSVVSSGIMSHIYAVNGDIDNLRYGETYIKSQSVGGQNLLTTNYHAAKPVQIAAGGDIVNFNGVVLQDSVNDISTIAAGGNIIYASLQMAGPGTLEVSAGKNIYQGSTSSFESLGPMVIGDRRAGASIVLQAGLGSGAPGMGQVDWTNFAKQYLDPANLAGSGPLANQPGKVAKTYGDELYAWLQQRFAYGGGKNDALAYFMALPSAQQRVFLRQVYYDELRLAGREYNDPASSRYGSYLRGREAISTLFPGTKYQGDIIMFSAKEANSNVIDSSFIHTDFGGDIQLLAPGGKVLVGSEGLAPGADAGLMTQGEGNILIYSQGSLLLGLSRVMTTFGGDILAWSAQGDINAGRGAKTTVLYTPPKRIYDNVGDVTLSPQVPSNGAGIATLAPIPEVPAGDIDLIAPLGTIDAGEAGIRVSGNVNLAALQVVNAANIQVQGKATGIPMIAAVNVGALTNASAAASSAAAAAQDTVQRARNEARQALPSIFTVRVLGFGNEAPAAAPPGSAARDGYDANSPVQVLGQGRISDQQKSRLTSEEKRLLGL</sequence>
<evidence type="ECO:0000259" key="2">
    <source>
        <dbReference type="Pfam" id="PF12545"/>
    </source>
</evidence>
<proteinExistence type="predicted"/>
<accession>A0ABW8F3S4</accession>
<feature type="region of interest" description="Disordered" evidence="1">
    <location>
        <begin position="3409"/>
        <end position="3428"/>
    </location>
</feature>
<gene>
    <name evidence="3" type="ORF">ACIPEN_19140</name>
</gene>
<evidence type="ECO:0000313" key="4">
    <source>
        <dbReference type="Proteomes" id="UP001617427"/>
    </source>
</evidence>
<comment type="caution">
    <text evidence="3">The sequence shown here is derived from an EMBL/GenBank/DDBJ whole genome shotgun (WGS) entry which is preliminary data.</text>
</comment>
<reference evidence="3 4" key="1">
    <citation type="submission" date="2024-10" db="EMBL/GenBank/DDBJ databases">
        <title>The Natural Products Discovery Center: Release of the First 8490 Sequenced Strains for Exploring Actinobacteria Biosynthetic Diversity.</title>
        <authorList>
            <person name="Kalkreuter E."/>
            <person name="Kautsar S.A."/>
            <person name="Yang D."/>
            <person name="Bader C.D."/>
            <person name="Teijaro C.N."/>
            <person name="Fluegel L."/>
            <person name="Davis C.M."/>
            <person name="Simpson J.R."/>
            <person name="Lauterbach L."/>
            <person name="Steele A.D."/>
            <person name="Gui C."/>
            <person name="Meng S."/>
            <person name="Li G."/>
            <person name="Viehrig K."/>
            <person name="Ye F."/>
            <person name="Su P."/>
            <person name="Kiefer A.F."/>
            <person name="Nichols A."/>
            <person name="Cepeda A.J."/>
            <person name="Yan W."/>
            <person name="Fan B."/>
            <person name="Jiang Y."/>
            <person name="Adhikari A."/>
            <person name="Zheng C.-J."/>
            <person name="Schuster L."/>
            <person name="Cowan T.M."/>
            <person name="Smanski M.J."/>
            <person name="Chevrette M.G."/>
            <person name="De Carvalho L.P.S."/>
            <person name="Shen B."/>
        </authorList>
    </citation>
    <scope>NUCLEOTIDE SEQUENCE [LARGE SCALE GENOMIC DNA]</scope>
    <source>
        <strain evidence="3 4">NPDC087045</strain>
    </source>
</reference>